<dbReference type="Pfam" id="PF01565">
    <property type="entry name" value="FAD_binding_4"/>
    <property type="match status" value="1"/>
</dbReference>
<gene>
    <name evidence="6" type="ORF">FJM51_16480</name>
</gene>
<dbReference type="GO" id="GO:0003824">
    <property type="term" value="F:catalytic activity"/>
    <property type="evidence" value="ECO:0007669"/>
    <property type="project" value="InterPro"/>
</dbReference>
<dbReference type="PANTHER" id="PTHR43716:SF2">
    <property type="entry name" value="BLL6224 PROTEIN"/>
    <property type="match status" value="1"/>
</dbReference>
<accession>A0A501WG55</accession>
<organism evidence="6 7">
    <name type="scientific">Amaricoccus solimangrovi</name>
    <dbReference type="NCBI Taxonomy" id="2589815"/>
    <lineage>
        <taxon>Bacteria</taxon>
        <taxon>Pseudomonadati</taxon>
        <taxon>Pseudomonadota</taxon>
        <taxon>Alphaproteobacteria</taxon>
        <taxon>Rhodobacterales</taxon>
        <taxon>Paracoccaceae</taxon>
        <taxon>Amaricoccus</taxon>
    </lineage>
</organism>
<dbReference type="InterPro" id="IPR036318">
    <property type="entry name" value="FAD-bd_PCMH-like_sf"/>
</dbReference>
<name>A0A501WG55_9RHOB</name>
<feature type="domain" description="FAD-binding PCMH-type" evidence="5">
    <location>
        <begin position="40"/>
        <end position="221"/>
    </location>
</feature>
<dbReference type="SUPFAM" id="SSF56176">
    <property type="entry name" value="FAD-binding/transporter-associated domain-like"/>
    <property type="match status" value="1"/>
</dbReference>
<evidence type="ECO:0000313" key="6">
    <source>
        <dbReference type="EMBL" id="TPE48863.1"/>
    </source>
</evidence>
<dbReference type="Gene3D" id="3.30.43.10">
    <property type="entry name" value="Uridine Diphospho-n-acetylenolpyruvylglucosamine Reductase, domain 2"/>
    <property type="match status" value="1"/>
</dbReference>
<dbReference type="Proteomes" id="UP000319255">
    <property type="component" value="Unassembled WGS sequence"/>
</dbReference>
<dbReference type="AlphaFoldDB" id="A0A501WG55"/>
<keyword evidence="3" id="KW-0285">Flavoprotein</keyword>
<dbReference type="Gene3D" id="3.30.70.2740">
    <property type="match status" value="1"/>
</dbReference>
<dbReference type="InterPro" id="IPR016166">
    <property type="entry name" value="FAD-bd_PCMH"/>
</dbReference>
<sequence>MPGELRDADGGLFERISAALGPGVVAAAEPRYLEEPRGRYQGRAAAVLRPGSTAEVRTIVRLCAEARVAIVPYSGGTGLVGGQVMAEGPLPVLLSSERMRAIRDIDLTDDVLVAEAGVILAEAQAAARERDRLFPLSLASEGSARIGGLLGTNAGGVNVVRYGNARALCLGIEAVMADGSLVSDLTRLHKNNMGYDLRDLLIGSEGTLGIICAASLRLYPVPAETATGWIAVDSPARALDLLGLARDRLGTAIQAFELIGAAGLDFLAEKQPEVAIPRTEASPWFVLAEVGDGAGSEVAARFEALLSEALGRGLVTDALIAQSAAQRDAFWTVRERIPEANRLIGSVSSHDISVPLSRLVEFIERGGPAVHAIDPEFRINCFGHLGDGNLHYNVFPPKGRARSDFDAVRGRVKGAVHDLAHALGGSVSAEHGIGRLKTGDMTRYADPGRLAAMRAIKGALDPLGILNPGAVLP</sequence>
<comment type="cofactor">
    <cofactor evidence="1">
        <name>FAD</name>
        <dbReference type="ChEBI" id="CHEBI:57692"/>
    </cofactor>
</comment>
<dbReference type="InterPro" id="IPR016164">
    <property type="entry name" value="FAD-linked_Oxase-like_C"/>
</dbReference>
<comment type="similarity">
    <text evidence="2">Belongs to the FAD-binding oxidoreductase/transferase type 4 family.</text>
</comment>
<dbReference type="InterPro" id="IPR016169">
    <property type="entry name" value="FAD-bd_PCMH_sub2"/>
</dbReference>
<dbReference type="GO" id="GO:0022904">
    <property type="term" value="P:respiratory electron transport chain"/>
    <property type="evidence" value="ECO:0007669"/>
    <property type="project" value="TreeGrafter"/>
</dbReference>
<dbReference type="PROSITE" id="PS51387">
    <property type="entry name" value="FAD_PCMH"/>
    <property type="match status" value="1"/>
</dbReference>
<dbReference type="FunFam" id="1.10.45.10:FF:000001">
    <property type="entry name" value="D-lactate dehydrogenase mitochondrial"/>
    <property type="match status" value="1"/>
</dbReference>
<keyword evidence="4" id="KW-0274">FAD</keyword>
<dbReference type="InterPro" id="IPR004113">
    <property type="entry name" value="FAD-bd_oxidored_4_C"/>
</dbReference>
<reference evidence="6 7" key="1">
    <citation type="submission" date="2019-06" db="EMBL/GenBank/DDBJ databases">
        <title>A novel bacterium of genus Amaricoccus, isolated from marine sediment.</title>
        <authorList>
            <person name="Huang H."/>
            <person name="Mo K."/>
            <person name="Hu Y."/>
        </authorList>
    </citation>
    <scope>NUCLEOTIDE SEQUENCE [LARGE SCALE GENOMIC DNA]</scope>
    <source>
        <strain evidence="6 7">HB172011</strain>
    </source>
</reference>
<dbReference type="InterPro" id="IPR051264">
    <property type="entry name" value="FAD-oxidored/transferase_4"/>
</dbReference>
<dbReference type="InterPro" id="IPR016167">
    <property type="entry name" value="FAD-bd_PCMH_sub1"/>
</dbReference>
<comment type="caution">
    <text evidence="6">The sequence shown here is derived from an EMBL/GenBank/DDBJ whole genome shotgun (WGS) entry which is preliminary data.</text>
</comment>
<dbReference type="Gene3D" id="3.30.465.10">
    <property type="match status" value="1"/>
</dbReference>
<dbReference type="SUPFAM" id="SSF55103">
    <property type="entry name" value="FAD-linked oxidases, C-terminal domain"/>
    <property type="match status" value="1"/>
</dbReference>
<dbReference type="InterPro" id="IPR016171">
    <property type="entry name" value="Vanillyl_alc_oxidase_C-sub2"/>
</dbReference>
<proteinExistence type="inferred from homology"/>
<dbReference type="Gene3D" id="1.10.45.10">
    <property type="entry name" value="Vanillyl-alcohol Oxidase, Chain A, domain 4"/>
    <property type="match status" value="1"/>
</dbReference>
<dbReference type="Pfam" id="PF02913">
    <property type="entry name" value="FAD-oxidase_C"/>
    <property type="match status" value="1"/>
</dbReference>
<dbReference type="InterPro" id="IPR006094">
    <property type="entry name" value="Oxid_FAD_bind_N"/>
</dbReference>
<evidence type="ECO:0000256" key="4">
    <source>
        <dbReference type="ARBA" id="ARBA00022827"/>
    </source>
</evidence>
<dbReference type="Gene3D" id="3.30.70.2190">
    <property type="match status" value="1"/>
</dbReference>
<evidence type="ECO:0000259" key="5">
    <source>
        <dbReference type="PROSITE" id="PS51387"/>
    </source>
</evidence>
<protein>
    <submittedName>
        <fullName evidence="6">FAD-binding oxidoreductase</fullName>
    </submittedName>
</protein>
<evidence type="ECO:0000256" key="2">
    <source>
        <dbReference type="ARBA" id="ARBA00008000"/>
    </source>
</evidence>
<dbReference type="OrthoDB" id="9811557at2"/>
<evidence type="ECO:0000256" key="3">
    <source>
        <dbReference type="ARBA" id="ARBA00022630"/>
    </source>
</evidence>
<dbReference type="GO" id="GO:0071949">
    <property type="term" value="F:FAD binding"/>
    <property type="evidence" value="ECO:0007669"/>
    <property type="project" value="InterPro"/>
</dbReference>
<evidence type="ECO:0000256" key="1">
    <source>
        <dbReference type="ARBA" id="ARBA00001974"/>
    </source>
</evidence>
<dbReference type="EMBL" id="VFRP01000019">
    <property type="protein sequence ID" value="TPE48863.1"/>
    <property type="molecule type" value="Genomic_DNA"/>
</dbReference>
<evidence type="ECO:0000313" key="7">
    <source>
        <dbReference type="Proteomes" id="UP000319255"/>
    </source>
</evidence>
<keyword evidence="7" id="KW-1185">Reference proteome</keyword>
<dbReference type="PANTHER" id="PTHR43716">
    <property type="entry name" value="D-2-HYDROXYGLUTARATE DEHYDROGENASE, MITOCHONDRIAL"/>
    <property type="match status" value="1"/>
</dbReference>